<dbReference type="EMBL" id="BAAAZP010000274">
    <property type="protein sequence ID" value="GAA3721701.1"/>
    <property type="molecule type" value="Genomic_DNA"/>
</dbReference>
<dbReference type="Proteomes" id="UP001500902">
    <property type="component" value="Unassembled WGS sequence"/>
</dbReference>
<evidence type="ECO:0000313" key="1">
    <source>
        <dbReference type="EMBL" id="GAA3721701.1"/>
    </source>
</evidence>
<gene>
    <name evidence="1" type="ORF">GCM10022224_103930</name>
</gene>
<reference evidence="2" key="1">
    <citation type="journal article" date="2019" name="Int. J. Syst. Evol. Microbiol.">
        <title>The Global Catalogue of Microorganisms (GCM) 10K type strain sequencing project: providing services to taxonomists for standard genome sequencing and annotation.</title>
        <authorList>
            <consortium name="The Broad Institute Genomics Platform"/>
            <consortium name="The Broad Institute Genome Sequencing Center for Infectious Disease"/>
            <person name="Wu L."/>
            <person name="Ma J."/>
        </authorList>
    </citation>
    <scope>NUCLEOTIDE SEQUENCE [LARGE SCALE GENOMIC DNA]</scope>
    <source>
        <strain evidence="2">JCM 16904</strain>
    </source>
</reference>
<evidence type="ECO:0000313" key="2">
    <source>
        <dbReference type="Proteomes" id="UP001500902"/>
    </source>
</evidence>
<name>A0ABP7EN78_9ACTN</name>
<protein>
    <submittedName>
        <fullName evidence="1">Uncharacterized protein</fullName>
    </submittedName>
</protein>
<proteinExistence type="predicted"/>
<organism evidence="1 2">
    <name type="scientific">Nonomuraea antimicrobica</name>
    <dbReference type="NCBI Taxonomy" id="561173"/>
    <lineage>
        <taxon>Bacteria</taxon>
        <taxon>Bacillati</taxon>
        <taxon>Actinomycetota</taxon>
        <taxon>Actinomycetes</taxon>
        <taxon>Streptosporangiales</taxon>
        <taxon>Streptosporangiaceae</taxon>
        <taxon>Nonomuraea</taxon>
    </lineage>
</organism>
<dbReference type="RefSeq" id="WP_344897733.1">
    <property type="nucleotide sequence ID" value="NZ_BAAAZP010000274.1"/>
</dbReference>
<comment type="caution">
    <text evidence="1">The sequence shown here is derived from an EMBL/GenBank/DDBJ whole genome shotgun (WGS) entry which is preliminary data.</text>
</comment>
<accession>A0ABP7EN78</accession>
<sequence length="95" mass="10358">MLRISWLSVVFVKVPITKGPPEFTELPVHMAIVPKGQDPIPTDWKPAAWIDIRASVLVGPGTALPLEKGLTYGIWVRVTSAPEVPVLGPFPLHIT</sequence>
<keyword evidence="2" id="KW-1185">Reference proteome</keyword>